<proteinExistence type="predicted"/>
<name>A0ACB6ZMW2_THEGA</name>
<accession>A0ACB6ZMW2</accession>
<protein>
    <submittedName>
        <fullName evidence="1">Uncharacterized protein</fullName>
    </submittedName>
</protein>
<keyword evidence="2" id="KW-1185">Reference proteome</keyword>
<organism evidence="1 2">
    <name type="scientific">Thelephora ganbajun</name>
    <name type="common">Ganba fungus</name>
    <dbReference type="NCBI Taxonomy" id="370292"/>
    <lineage>
        <taxon>Eukaryota</taxon>
        <taxon>Fungi</taxon>
        <taxon>Dikarya</taxon>
        <taxon>Basidiomycota</taxon>
        <taxon>Agaricomycotina</taxon>
        <taxon>Agaricomycetes</taxon>
        <taxon>Thelephorales</taxon>
        <taxon>Thelephoraceae</taxon>
        <taxon>Thelephora</taxon>
    </lineage>
</organism>
<dbReference type="Proteomes" id="UP000886501">
    <property type="component" value="Unassembled WGS sequence"/>
</dbReference>
<gene>
    <name evidence="1" type="ORF">BDM02DRAFT_3111227</name>
</gene>
<reference evidence="1" key="1">
    <citation type="submission" date="2019-10" db="EMBL/GenBank/DDBJ databases">
        <authorList>
            <consortium name="DOE Joint Genome Institute"/>
            <person name="Kuo A."/>
            <person name="Miyauchi S."/>
            <person name="Kiss E."/>
            <person name="Drula E."/>
            <person name="Kohler A."/>
            <person name="Sanchez-Garcia M."/>
            <person name="Andreopoulos B."/>
            <person name="Barry K.W."/>
            <person name="Bonito G."/>
            <person name="Buee M."/>
            <person name="Carver A."/>
            <person name="Chen C."/>
            <person name="Cichocki N."/>
            <person name="Clum A."/>
            <person name="Culley D."/>
            <person name="Crous P.W."/>
            <person name="Fauchery L."/>
            <person name="Girlanda M."/>
            <person name="Hayes R."/>
            <person name="Keri Z."/>
            <person name="Labutti K."/>
            <person name="Lipzen A."/>
            <person name="Lombard V."/>
            <person name="Magnuson J."/>
            <person name="Maillard F."/>
            <person name="Morin E."/>
            <person name="Murat C."/>
            <person name="Nolan M."/>
            <person name="Ohm R."/>
            <person name="Pangilinan J."/>
            <person name="Pereira M."/>
            <person name="Perotto S."/>
            <person name="Peter M."/>
            <person name="Riley R."/>
            <person name="Sitrit Y."/>
            <person name="Stielow B."/>
            <person name="Szollosi G."/>
            <person name="Zifcakova L."/>
            <person name="Stursova M."/>
            <person name="Spatafora J.W."/>
            <person name="Tedersoo L."/>
            <person name="Vaario L.-M."/>
            <person name="Yamada A."/>
            <person name="Yan M."/>
            <person name="Wang P."/>
            <person name="Xu J."/>
            <person name="Bruns T."/>
            <person name="Baldrian P."/>
            <person name="Vilgalys R."/>
            <person name="Henrissat B."/>
            <person name="Grigoriev I.V."/>
            <person name="Hibbett D."/>
            <person name="Nagy L.G."/>
            <person name="Martin F.M."/>
        </authorList>
    </citation>
    <scope>NUCLEOTIDE SEQUENCE</scope>
    <source>
        <strain evidence="1">P2</strain>
    </source>
</reference>
<reference evidence="1" key="2">
    <citation type="journal article" date="2020" name="Nat. Commun.">
        <title>Large-scale genome sequencing of mycorrhizal fungi provides insights into the early evolution of symbiotic traits.</title>
        <authorList>
            <person name="Miyauchi S."/>
            <person name="Kiss E."/>
            <person name="Kuo A."/>
            <person name="Drula E."/>
            <person name="Kohler A."/>
            <person name="Sanchez-Garcia M."/>
            <person name="Morin E."/>
            <person name="Andreopoulos B."/>
            <person name="Barry K.W."/>
            <person name="Bonito G."/>
            <person name="Buee M."/>
            <person name="Carver A."/>
            <person name="Chen C."/>
            <person name="Cichocki N."/>
            <person name="Clum A."/>
            <person name="Culley D."/>
            <person name="Crous P.W."/>
            <person name="Fauchery L."/>
            <person name="Girlanda M."/>
            <person name="Hayes R.D."/>
            <person name="Keri Z."/>
            <person name="LaButti K."/>
            <person name="Lipzen A."/>
            <person name="Lombard V."/>
            <person name="Magnuson J."/>
            <person name="Maillard F."/>
            <person name="Murat C."/>
            <person name="Nolan M."/>
            <person name="Ohm R.A."/>
            <person name="Pangilinan J."/>
            <person name="Pereira M.F."/>
            <person name="Perotto S."/>
            <person name="Peter M."/>
            <person name="Pfister S."/>
            <person name="Riley R."/>
            <person name="Sitrit Y."/>
            <person name="Stielow J.B."/>
            <person name="Szollosi G."/>
            <person name="Zifcakova L."/>
            <person name="Stursova M."/>
            <person name="Spatafora J.W."/>
            <person name="Tedersoo L."/>
            <person name="Vaario L.M."/>
            <person name="Yamada A."/>
            <person name="Yan M."/>
            <person name="Wang P."/>
            <person name="Xu J."/>
            <person name="Bruns T."/>
            <person name="Baldrian P."/>
            <person name="Vilgalys R."/>
            <person name="Dunand C."/>
            <person name="Henrissat B."/>
            <person name="Grigoriev I.V."/>
            <person name="Hibbett D."/>
            <person name="Nagy L.G."/>
            <person name="Martin F.M."/>
        </authorList>
    </citation>
    <scope>NUCLEOTIDE SEQUENCE</scope>
    <source>
        <strain evidence="1">P2</strain>
    </source>
</reference>
<dbReference type="EMBL" id="MU117979">
    <property type="protein sequence ID" value="KAF9650937.1"/>
    <property type="molecule type" value="Genomic_DNA"/>
</dbReference>
<sequence>MLPTMLVYRGGDLVYNWVRVDWEAGKTGVEGLLVKHRVLPISTGNCGFPSDSEEDLDLEEAEFA</sequence>
<comment type="caution">
    <text evidence="1">The sequence shown here is derived from an EMBL/GenBank/DDBJ whole genome shotgun (WGS) entry which is preliminary data.</text>
</comment>
<evidence type="ECO:0000313" key="2">
    <source>
        <dbReference type="Proteomes" id="UP000886501"/>
    </source>
</evidence>
<evidence type="ECO:0000313" key="1">
    <source>
        <dbReference type="EMBL" id="KAF9650937.1"/>
    </source>
</evidence>